<organism evidence="1 2">
    <name type="scientific">Paractinoplanes ovalisporus</name>
    <dbReference type="NCBI Taxonomy" id="2810368"/>
    <lineage>
        <taxon>Bacteria</taxon>
        <taxon>Bacillati</taxon>
        <taxon>Actinomycetota</taxon>
        <taxon>Actinomycetes</taxon>
        <taxon>Micromonosporales</taxon>
        <taxon>Micromonosporaceae</taxon>
        <taxon>Paractinoplanes</taxon>
    </lineage>
</organism>
<evidence type="ECO:0000313" key="2">
    <source>
        <dbReference type="Proteomes" id="UP000632138"/>
    </source>
</evidence>
<keyword evidence="2" id="KW-1185">Reference proteome</keyword>
<sequence>MFQVAFDLPQESATWPPFSTERIWAKKTSAPYQLEVQSVPFFVRDLSRGDIIRAKPDHERRELVFDGLVRHSGHSTIRVILRDKTDENRDRVLEMFRAAGSSWEFTSVDFHFAVDLPGEVDYRSLRSMLVEATSTGAIEVEEAFVAPAHVAQLDA</sequence>
<protein>
    <submittedName>
        <fullName evidence="1">DUF4265 domain-containing protein</fullName>
    </submittedName>
</protein>
<evidence type="ECO:0000313" key="1">
    <source>
        <dbReference type="EMBL" id="MBM2615794.1"/>
    </source>
</evidence>
<gene>
    <name evidence="1" type="ORF">JIG36_09525</name>
</gene>
<dbReference type="EMBL" id="JAENHP010000002">
    <property type="protein sequence ID" value="MBM2615794.1"/>
    <property type="molecule type" value="Genomic_DNA"/>
</dbReference>
<reference evidence="1 2" key="1">
    <citation type="submission" date="2021-01" db="EMBL/GenBank/DDBJ databases">
        <title>Actinoplanes sp. nov. LDG1-06 isolated from lichen.</title>
        <authorList>
            <person name="Saeng-In P."/>
            <person name="Phongsopitanun W."/>
            <person name="Kanchanasin P."/>
            <person name="Yuki M."/>
            <person name="Kudo T."/>
            <person name="Ohkuma M."/>
            <person name="Tanasupawat S."/>
        </authorList>
    </citation>
    <scope>NUCLEOTIDE SEQUENCE [LARGE SCALE GENOMIC DNA]</scope>
    <source>
        <strain evidence="1 2">LDG1-06</strain>
    </source>
</reference>
<comment type="caution">
    <text evidence="1">The sequence shown here is derived from an EMBL/GenBank/DDBJ whole genome shotgun (WGS) entry which is preliminary data.</text>
</comment>
<dbReference type="InterPro" id="IPR025361">
    <property type="entry name" value="DUF4265"/>
</dbReference>
<accession>A0ABS2A7H5</accession>
<name>A0ABS2A7H5_9ACTN</name>
<dbReference type="Pfam" id="PF14085">
    <property type="entry name" value="DUF4265"/>
    <property type="match status" value="1"/>
</dbReference>
<proteinExistence type="predicted"/>
<dbReference type="Proteomes" id="UP000632138">
    <property type="component" value="Unassembled WGS sequence"/>
</dbReference>